<accession>A0A9D4LAD4</accession>
<feature type="region of interest" description="Disordered" evidence="1">
    <location>
        <begin position="1"/>
        <end position="37"/>
    </location>
</feature>
<proteinExistence type="predicted"/>
<sequence>MDTNRCNKVKDHSNDDEDYMNLRLGTPQSMAGDKSVENRTYGTTHLAQKSIDTELEQGSTNITIAQTSTKAPFAARYGKRALMPGVEGDYIQMDAPRQPAKHMYENTQLTPVKTESKEIKGDEFENDDVALQKFN</sequence>
<evidence type="ECO:0000313" key="2">
    <source>
        <dbReference type="EMBL" id="KAH3854229.1"/>
    </source>
</evidence>
<evidence type="ECO:0000256" key="1">
    <source>
        <dbReference type="SAM" id="MobiDB-lite"/>
    </source>
</evidence>
<reference evidence="2" key="2">
    <citation type="submission" date="2020-11" db="EMBL/GenBank/DDBJ databases">
        <authorList>
            <person name="McCartney M.A."/>
            <person name="Auch B."/>
            <person name="Kono T."/>
            <person name="Mallez S."/>
            <person name="Becker A."/>
            <person name="Gohl D.M."/>
            <person name="Silverstein K.A.T."/>
            <person name="Koren S."/>
            <person name="Bechman K.B."/>
            <person name="Herman A."/>
            <person name="Abrahante J.E."/>
            <person name="Garbe J."/>
        </authorList>
    </citation>
    <scope>NUCLEOTIDE SEQUENCE</scope>
    <source>
        <strain evidence="2">Duluth1</strain>
        <tissue evidence="2">Whole animal</tissue>
    </source>
</reference>
<dbReference type="Proteomes" id="UP000828390">
    <property type="component" value="Unassembled WGS sequence"/>
</dbReference>
<protein>
    <submittedName>
        <fullName evidence="2">Uncharacterized protein</fullName>
    </submittedName>
</protein>
<evidence type="ECO:0000313" key="3">
    <source>
        <dbReference type="Proteomes" id="UP000828390"/>
    </source>
</evidence>
<gene>
    <name evidence="2" type="ORF">DPMN_096768</name>
</gene>
<organism evidence="2 3">
    <name type="scientific">Dreissena polymorpha</name>
    <name type="common">Zebra mussel</name>
    <name type="synonym">Mytilus polymorpha</name>
    <dbReference type="NCBI Taxonomy" id="45954"/>
    <lineage>
        <taxon>Eukaryota</taxon>
        <taxon>Metazoa</taxon>
        <taxon>Spiralia</taxon>
        <taxon>Lophotrochozoa</taxon>
        <taxon>Mollusca</taxon>
        <taxon>Bivalvia</taxon>
        <taxon>Autobranchia</taxon>
        <taxon>Heteroconchia</taxon>
        <taxon>Euheterodonta</taxon>
        <taxon>Imparidentia</taxon>
        <taxon>Neoheterodontei</taxon>
        <taxon>Myida</taxon>
        <taxon>Dreissenoidea</taxon>
        <taxon>Dreissenidae</taxon>
        <taxon>Dreissena</taxon>
    </lineage>
</organism>
<dbReference type="EMBL" id="JAIWYP010000003">
    <property type="protein sequence ID" value="KAH3854229.1"/>
    <property type="molecule type" value="Genomic_DNA"/>
</dbReference>
<reference evidence="2" key="1">
    <citation type="journal article" date="2019" name="bioRxiv">
        <title>The Genome of the Zebra Mussel, Dreissena polymorpha: A Resource for Invasive Species Research.</title>
        <authorList>
            <person name="McCartney M.A."/>
            <person name="Auch B."/>
            <person name="Kono T."/>
            <person name="Mallez S."/>
            <person name="Zhang Y."/>
            <person name="Obille A."/>
            <person name="Becker A."/>
            <person name="Abrahante J.E."/>
            <person name="Garbe J."/>
            <person name="Badalamenti J.P."/>
            <person name="Herman A."/>
            <person name="Mangelson H."/>
            <person name="Liachko I."/>
            <person name="Sullivan S."/>
            <person name="Sone E.D."/>
            <person name="Koren S."/>
            <person name="Silverstein K.A.T."/>
            <person name="Beckman K.B."/>
            <person name="Gohl D.M."/>
        </authorList>
    </citation>
    <scope>NUCLEOTIDE SEQUENCE</scope>
    <source>
        <strain evidence="2">Duluth1</strain>
        <tissue evidence="2">Whole animal</tissue>
    </source>
</reference>
<dbReference type="AlphaFoldDB" id="A0A9D4LAD4"/>
<name>A0A9D4LAD4_DREPO</name>
<keyword evidence="3" id="KW-1185">Reference proteome</keyword>
<comment type="caution">
    <text evidence="2">The sequence shown here is derived from an EMBL/GenBank/DDBJ whole genome shotgun (WGS) entry which is preliminary data.</text>
</comment>